<dbReference type="Gene3D" id="1.10.3720.10">
    <property type="entry name" value="MetI-like"/>
    <property type="match status" value="1"/>
</dbReference>
<feature type="transmembrane region" description="Helical" evidence="5">
    <location>
        <begin position="54"/>
        <end position="77"/>
    </location>
</feature>
<evidence type="ECO:0000259" key="6">
    <source>
        <dbReference type="PROSITE" id="PS50928"/>
    </source>
</evidence>
<reference evidence="7 8" key="1">
    <citation type="submission" date="2018-08" db="EMBL/GenBank/DDBJ databases">
        <title>Form III RuBisCO-mediated autotrophy in Thermodesulfobium bacteria.</title>
        <authorList>
            <person name="Toshchakov S.V."/>
            <person name="Kublanov I.V."/>
            <person name="Frolov E."/>
            <person name="Bonch-Osmolovskaya E.A."/>
            <person name="Tourova T.P."/>
            <person name="Chernych N.A."/>
            <person name="Lebedinsky A.V."/>
        </authorList>
    </citation>
    <scope>NUCLEOTIDE SEQUENCE [LARGE SCALE GENOMIC DNA]</scope>
    <source>
        <strain evidence="7 8">SR</strain>
    </source>
</reference>
<evidence type="ECO:0000256" key="1">
    <source>
        <dbReference type="ARBA" id="ARBA00004141"/>
    </source>
</evidence>
<dbReference type="Proteomes" id="UP000256329">
    <property type="component" value="Unassembled WGS sequence"/>
</dbReference>
<keyword evidence="3 5" id="KW-1133">Transmembrane helix</keyword>
<sequence length="110" mass="12535">MLLLSLIGFSEIPSFLLGLFLLLLFAVELGWFPLAGAMTPFKEYRGWWEAAIDVLHHACLPLLALTLVRLTGVFLLTRNTLLLVANKDFIRTARAKGIGERRVWYRHALR</sequence>
<comment type="similarity">
    <text evidence="5">Belongs to the binding-protein-dependent transport system permease family.</text>
</comment>
<dbReference type="AlphaFoldDB" id="A0A3D8P134"/>
<evidence type="ECO:0000256" key="4">
    <source>
        <dbReference type="ARBA" id="ARBA00023136"/>
    </source>
</evidence>
<dbReference type="PROSITE" id="PS50928">
    <property type="entry name" value="ABC_TM1"/>
    <property type="match status" value="1"/>
</dbReference>
<keyword evidence="5" id="KW-0813">Transport</keyword>
<comment type="subcellular location">
    <subcellularLocation>
        <location evidence="5">Cell membrane</location>
        <topology evidence="5">Multi-pass membrane protein</topology>
    </subcellularLocation>
    <subcellularLocation>
        <location evidence="1">Membrane</location>
        <topology evidence="1">Multi-pass membrane protein</topology>
    </subcellularLocation>
</comment>
<comment type="caution">
    <text evidence="7">The sequence shown here is derived from an EMBL/GenBank/DDBJ whole genome shotgun (WGS) entry which is preliminary data.</text>
</comment>
<accession>A0A3D8P134</accession>
<dbReference type="OrthoDB" id="9769919at2"/>
<dbReference type="PANTHER" id="PTHR43376">
    <property type="entry name" value="OLIGOPEPTIDE TRANSPORT SYSTEM PERMEASE PROTEIN"/>
    <property type="match status" value="1"/>
</dbReference>
<feature type="non-terminal residue" evidence="7">
    <location>
        <position position="110"/>
    </location>
</feature>
<protein>
    <submittedName>
        <fullName evidence="7">ABC transporter permease subunit</fullName>
    </submittedName>
</protein>
<dbReference type="EMBL" id="QSLN01000024">
    <property type="protein sequence ID" value="RDV81163.1"/>
    <property type="molecule type" value="Genomic_DNA"/>
</dbReference>
<proteinExistence type="inferred from homology"/>
<organism evidence="7 8">
    <name type="scientific">Ammonifex thiophilus</name>
    <dbReference type="NCBI Taxonomy" id="444093"/>
    <lineage>
        <taxon>Bacteria</taxon>
        <taxon>Bacillati</taxon>
        <taxon>Bacillota</taxon>
        <taxon>Clostridia</taxon>
        <taxon>Thermoanaerobacterales</taxon>
        <taxon>Thermoanaerobacteraceae</taxon>
        <taxon>Ammonifex</taxon>
    </lineage>
</organism>
<keyword evidence="2 5" id="KW-0812">Transmembrane</keyword>
<keyword evidence="4 5" id="KW-0472">Membrane</keyword>
<evidence type="ECO:0000256" key="3">
    <source>
        <dbReference type="ARBA" id="ARBA00022989"/>
    </source>
</evidence>
<evidence type="ECO:0000313" key="8">
    <source>
        <dbReference type="Proteomes" id="UP000256329"/>
    </source>
</evidence>
<feature type="transmembrane region" description="Helical" evidence="5">
    <location>
        <begin position="12"/>
        <end position="34"/>
    </location>
</feature>
<evidence type="ECO:0000256" key="5">
    <source>
        <dbReference type="RuleBase" id="RU363032"/>
    </source>
</evidence>
<name>A0A3D8P134_9THEO</name>
<dbReference type="InterPro" id="IPR035906">
    <property type="entry name" value="MetI-like_sf"/>
</dbReference>
<feature type="domain" description="ABC transmembrane type-1" evidence="6">
    <location>
        <begin position="1"/>
        <end position="110"/>
    </location>
</feature>
<dbReference type="InterPro" id="IPR000515">
    <property type="entry name" value="MetI-like"/>
</dbReference>
<keyword evidence="8" id="KW-1185">Reference proteome</keyword>
<gene>
    <name evidence="7" type="ORF">DXX99_09985</name>
</gene>
<evidence type="ECO:0000313" key="7">
    <source>
        <dbReference type="EMBL" id="RDV81163.1"/>
    </source>
</evidence>
<evidence type="ECO:0000256" key="2">
    <source>
        <dbReference type="ARBA" id="ARBA00022692"/>
    </source>
</evidence>
<dbReference type="PANTHER" id="PTHR43376:SF1">
    <property type="entry name" value="OLIGOPEPTIDE TRANSPORT SYSTEM PERMEASE PROTEIN"/>
    <property type="match status" value="1"/>
</dbReference>
<dbReference type="GO" id="GO:0055085">
    <property type="term" value="P:transmembrane transport"/>
    <property type="evidence" value="ECO:0007669"/>
    <property type="project" value="InterPro"/>
</dbReference>
<dbReference type="Pfam" id="PF00528">
    <property type="entry name" value="BPD_transp_1"/>
    <property type="match status" value="1"/>
</dbReference>
<dbReference type="GO" id="GO:0005886">
    <property type="term" value="C:plasma membrane"/>
    <property type="evidence" value="ECO:0007669"/>
    <property type="project" value="UniProtKB-SubCell"/>
</dbReference>